<dbReference type="AlphaFoldDB" id="U6MSV7"/>
<feature type="region of interest" description="Disordered" evidence="1">
    <location>
        <begin position="265"/>
        <end position="290"/>
    </location>
</feature>
<dbReference type="GeneID" id="25473207"/>
<dbReference type="OrthoDB" id="354403at2759"/>
<keyword evidence="3" id="KW-1185">Reference proteome</keyword>
<dbReference type="GO" id="GO:0005634">
    <property type="term" value="C:nucleus"/>
    <property type="evidence" value="ECO:0007669"/>
    <property type="project" value="TreeGrafter"/>
</dbReference>
<sequence length="362" mass="42020">MSIERKGREAVSSLVDREGRQQQKQQLLLQQFYVYYIKQLMAKEGLFALEDFLTLKRACEDELGGLRRKAGRKLEGLGMKRFGPAASAEAQQLQQEIEILECLSPSELSLCCASALSPFSRKAVAAAAGVSLKKVEELLLQFATMQGDRTWFMRLLEMRRPLPGSFEDRHLLAETDRPYELRLPYGEKFYNYEVEKTRRLLGMRGDGRGDYRRYKNERKLAIRCRLYHPKPRLWRDRWLFFGDFFADPYSNFAARRQYLQQQRLQQQQQQQQQQQRQRLQPLPKGVGIKRKRTPLDELHAAFVRRLPQHDPELLQLLQQAAAAEQHKRLLLTGEKTQAAAAAATADPNSSSEGPDRTDNYFL</sequence>
<reference evidence="2" key="1">
    <citation type="submission" date="2013-10" db="EMBL/GenBank/DDBJ databases">
        <title>Genomic analysis of the causative agents of coccidiosis in chickens.</title>
        <authorList>
            <person name="Reid A.J."/>
            <person name="Blake D."/>
            <person name="Billington K."/>
            <person name="Browne H."/>
            <person name="Dunn M."/>
            <person name="Hung S."/>
            <person name="Kawahara F."/>
            <person name="Miranda-Saavedra D."/>
            <person name="Mourier T."/>
            <person name="Nagra H."/>
            <person name="Otto T.D."/>
            <person name="Rawlings N."/>
            <person name="Sanchez A."/>
            <person name="Sanders M."/>
            <person name="Subramaniam C."/>
            <person name="Tay Y."/>
            <person name="Dear P."/>
            <person name="Doerig C."/>
            <person name="Gruber A."/>
            <person name="Parkinson J."/>
            <person name="Shirley M."/>
            <person name="Wan K.L."/>
            <person name="Berriman M."/>
            <person name="Tomley F."/>
            <person name="Pain A."/>
        </authorList>
    </citation>
    <scope>NUCLEOTIDE SEQUENCE [LARGE SCALE GENOMIC DNA]</scope>
    <source>
        <strain evidence="2">Houghton</strain>
    </source>
</reference>
<evidence type="ECO:0000313" key="3">
    <source>
        <dbReference type="Proteomes" id="UP000030754"/>
    </source>
</evidence>
<dbReference type="PANTHER" id="PTHR14312">
    <property type="entry name" value="CREB/ATF BZIP TRANSCRIPTION FACTOR"/>
    <property type="match status" value="1"/>
</dbReference>
<dbReference type="GO" id="GO:0043565">
    <property type="term" value="F:sequence-specific DNA binding"/>
    <property type="evidence" value="ECO:0007669"/>
    <property type="project" value="TreeGrafter"/>
</dbReference>
<dbReference type="Proteomes" id="UP000030754">
    <property type="component" value="Unassembled WGS sequence"/>
</dbReference>
<evidence type="ECO:0000313" key="2">
    <source>
        <dbReference type="EMBL" id="CDJ67091.1"/>
    </source>
</evidence>
<evidence type="ECO:0000256" key="1">
    <source>
        <dbReference type="SAM" id="MobiDB-lite"/>
    </source>
</evidence>
<dbReference type="VEuPathDB" id="ToxoDB:ENH_00030420"/>
<gene>
    <name evidence="2" type="ORF">ENH_00030420</name>
</gene>
<feature type="compositionally biased region" description="Basic and acidic residues" evidence="1">
    <location>
        <begin position="353"/>
        <end position="362"/>
    </location>
</feature>
<protein>
    <submittedName>
        <fullName evidence="2">Uncharacterized protein</fullName>
    </submittedName>
</protein>
<dbReference type="RefSeq" id="XP_013435558.1">
    <property type="nucleotide sequence ID" value="XM_013580104.1"/>
</dbReference>
<feature type="compositionally biased region" description="Low complexity" evidence="1">
    <location>
        <begin position="265"/>
        <end position="280"/>
    </location>
</feature>
<reference evidence="2" key="2">
    <citation type="submission" date="2013-10" db="EMBL/GenBank/DDBJ databases">
        <authorList>
            <person name="Aslett M."/>
        </authorList>
    </citation>
    <scope>NUCLEOTIDE SEQUENCE [LARGE SCALE GENOMIC DNA]</scope>
    <source>
        <strain evidence="2">Houghton</strain>
    </source>
</reference>
<organism evidence="2 3">
    <name type="scientific">Eimeria necatrix</name>
    <dbReference type="NCBI Taxonomy" id="51315"/>
    <lineage>
        <taxon>Eukaryota</taxon>
        <taxon>Sar</taxon>
        <taxon>Alveolata</taxon>
        <taxon>Apicomplexa</taxon>
        <taxon>Conoidasida</taxon>
        <taxon>Coccidia</taxon>
        <taxon>Eucoccidiorida</taxon>
        <taxon>Eimeriorina</taxon>
        <taxon>Eimeriidae</taxon>
        <taxon>Eimeria</taxon>
    </lineage>
</organism>
<dbReference type="PANTHER" id="PTHR14312:SF1">
    <property type="entry name" value="BASIC-LEUCINE ZIPPER TRANSCRIPTION FACTOR A"/>
    <property type="match status" value="1"/>
</dbReference>
<dbReference type="GO" id="GO:0010468">
    <property type="term" value="P:regulation of gene expression"/>
    <property type="evidence" value="ECO:0007669"/>
    <property type="project" value="TreeGrafter"/>
</dbReference>
<dbReference type="EMBL" id="HG724034">
    <property type="protein sequence ID" value="CDJ67091.1"/>
    <property type="molecule type" value="Genomic_DNA"/>
</dbReference>
<name>U6MSV7_9EIME</name>
<accession>U6MSV7</accession>
<feature type="region of interest" description="Disordered" evidence="1">
    <location>
        <begin position="335"/>
        <end position="362"/>
    </location>
</feature>
<proteinExistence type="predicted"/>